<dbReference type="Proteomes" id="UP001175261">
    <property type="component" value="Unassembled WGS sequence"/>
</dbReference>
<dbReference type="GO" id="GO:0008270">
    <property type="term" value="F:zinc ion binding"/>
    <property type="evidence" value="ECO:0007669"/>
    <property type="project" value="InterPro"/>
</dbReference>
<reference evidence="5" key="1">
    <citation type="submission" date="2022-10" db="EMBL/GenBank/DDBJ databases">
        <title>Determination and structural analysis of whole genome sequence of Sarocladium strictum F4-1.</title>
        <authorList>
            <person name="Hu L."/>
            <person name="Jiang Y."/>
        </authorList>
    </citation>
    <scope>NUCLEOTIDE SEQUENCE</scope>
    <source>
        <strain evidence="5">F4-1</strain>
    </source>
</reference>
<evidence type="ECO:0000259" key="4">
    <source>
        <dbReference type="PROSITE" id="PS50048"/>
    </source>
</evidence>
<proteinExistence type="predicted"/>
<keyword evidence="1" id="KW-0479">Metal-binding</keyword>
<dbReference type="CDD" id="cd00067">
    <property type="entry name" value="GAL4"/>
    <property type="match status" value="1"/>
</dbReference>
<name>A0AA39G911_SARSR</name>
<keyword evidence="2" id="KW-0539">Nucleus</keyword>
<feature type="domain" description="Zn(2)-C6 fungal-type" evidence="4">
    <location>
        <begin position="15"/>
        <end position="46"/>
    </location>
</feature>
<dbReference type="EMBL" id="JAPDFR010000009">
    <property type="protein sequence ID" value="KAK0382890.1"/>
    <property type="molecule type" value="Genomic_DNA"/>
</dbReference>
<dbReference type="InterPro" id="IPR007219">
    <property type="entry name" value="XnlR_reg_dom"/>
</dbReference>
<dbReference type="PROSITE" id="PS00463">
    <property type="entry name" value="ZN2_CY6_FUNGAL_1"/>
    <property type="match status" value="1"/>
</dbReference>
<dbReference type="GO" id="GO:0003677">
    <property type="term" value="F:DNA binding"/>
    <property type="evidence" value="ECO:0007669"/>
    <property type="project" value="InterPro"/>
</dbReference>
<dbReference type="InterPro" id="IPR050797">
    <property type="entry name" value="Carb_Metab_Trans_Reg"/>
</dbReference>
<dbReference type="AlphaFoldDB" id="A0AA39G911"/>
<dbReference type="InterPro" id="IPR001138">
    <property type="entry name" value="Zn2Cys6_DnaBD"/>
</dbReference>
<feature type="region of interest" description="Disordered" evidence="3">
    <location>
        <begin position="47"/>
        <end position="96"/>
    </location>
</feature>
<dbReference type="PANTHER" id="PTHR31668:SF10">
    <property type="entry name" value="ZN(II)2CYS6 TRANSCRIPTION FACTOR (EUROFUNG)"/>
    <property type="match status" value="1"/>
</dbReference>
<sequence length="609" mass="68209">MEQPARAYRSHLQPACLPCRRRKSRCHNEASGSCLMCQAHGTDCIYPPNPRSLTEGSRRRRRGRQNTASAPTSRVIRAASGSRQPAPVFDSPEDQQNLHIIGPTGANDTQVLSDYLSRTPGASLGAQNLIPVPASRSRSIFFTRIDKRPLGINLYHNPAAEKLETIERIIEPWGPVLRDVYFAKVNPCFPVFEEKAFREQTSKGIDKVSPALLACLNAHALVYWSRSPVLRDQYCPNGRYIWNLANEALYSELHLQPSISIIQAIILNVGGRPTTSLMGNAALLGAAVSMANSLGLNRNPMGWDIPSSQRNQRMRIWWTLLFYDRWSSLTHGTPPRISRDHYDVPAPTIDCLCEEVPDESGEAVAEVFIALMSLTEVLNEFLQRIYRIHGQDDQVSGTLELQLNRWVESLRGRVRHIVVRGTSLNVPGSANLRLSYLAIRLLAQRIALESTKQSTEADRNALLSSYFQARQTAEDIVSSSREFGPFQSGDFWPSVSAFVYPATVSFLLRCALESCDSARDIAKDASFRIARDLLEVIKGHKEKHGWDLADLCLAQHSGIVEKICREATPDDHSATQESENWHDFLMSDTSFLDQFFPSFWDPPGQEPLA</sequence>
<keyword evidence="6" id="KW-1185">Reference proteome</keyword>
<dbReference type="GO" id="GO:0005634">
    <property type="term" value="C:nucleus"/>
    <property type="evidence" value="ECO:0007669"/>
    <property type="project" value="TreeGrafter"/>
</dbReference>
<dbReference type="PROSITE" id="PS50048">
    <property type="entry name" value="ZN2_CY6_FUNGAL_2"/>
    <property type="match status" value="1"/>
</dbReference>
<dbReference type="Pfam" id="PF04082">
    <property type="entry name" value="Fungal_trans"/>
    <property type="match status" value="1"/>
</dbReference>
<dbReference type="GO" id="GO:0001080">
    <property type="term" value="P:nitrogen catabolite activation of transcription from RNA polymerase II promoter"/>
    <property type="evidence" value="ECO:0007669"/>
    <property type="project" value="TreeGrafter"/>
</dbReference>
<gene>
    <name evidence="5" type="ORF">NLU13_8806</name>
</gene>
<dbReference type="CDD" id="cd12148">
    <property type="entry name" value="fungal_TF_MHR"/>
    <property type="match status" value="1"/>
</dbReference>
<dbReference type="SUPFAM" id="SSF57701">
    <property type="entry name" value="Zn2/Cys6 DNA-binding domain"/>
    <property type="match status" value="1"/>
</dbReference>
<evidence type="ECO:0000256" key="2">
    <source>
        <dbReference type="ARBA" id="ARBA00023242"/>
    </source>
</evidence>
<dbReference type="Pfam" id="PF00172">
    <property type="entry name" value="Zn_clus"/>
    <property type="match status" value="1"/>
</dbReference>
<evidence type="ECO:0000313" key="5">
    <source>
        <dbReference type="EMBL" id="KAK0382890.1"/>
    </source>
</evidence>
<accession>A0AA39G911</accession>
<dbReference type="SMART" id="SM00906">
    <property type="entry name" value="Fungal_trans"/>
    <property type="match status" value="1"/>
</dbReference>
<dbReference type="Gene3D" id="4.10.240.10">
    <property type="entry name" value="Zn(2)-C6 fungal-type DNA-binding domain"/>
    <property type="match status" value="1"/>
</dbReference>
<dbReference type="GO" id="GO:0000981">
    <property type="term" value="F:DNA-binding transcription factor activity, RNA polymerase II-specific"/>
    <property type="evidence" value="ECO:0007669"/>
    <property type="project" value="InterPro"/>
</dbReference>
<protein>
    <recommendedName>
        <fullName evidence="4">Zn(2)-C6 fungal-type domain-containing protein</fullName>
    </recommendedName>
</protein>
<evidence type="ECO:0000313" key="6">
    <source>
        <dbReference type="Proteomes" id="UP001175261"/>
    </source>
</evidence>
<evidence type="ECO:0000256" key="1">
    <source>
        <dbReference type="ARBA" id="ARBA00022723"/>
    </source>
</evidence>
<evidence type="ECO:0000256" key="3">
    <source>
        <dbReference type="SAM" id="MobiDB-lite"/>
    </source>
</evidence>
<comment type="caution">
    <text evidence="5">The sequence shown here is derived from an EMBL/GenBank/DDBJ whole genome shotgun (WGS) entry which is preliminary data.</text>
</comment>
<dbReference type="SMART" id="SM00066">
    <property type="entry name" value="GAL4"/>
    <property type="match status" value="1"/>
</dbReference>
<organism evidence="5 6">
    <name type="scientific">Sarocladium strictum</name>
    <name type="common">Black bundle disease fungus</name>
    <name type="synonym">Acremonium strictum</name>
    <dbReference type="NCBI Taxonomy" id="5046"/>
    <lineage>
        <taxon>Eukaryota</taxon>
        <taxon>Fungi</taxon>
        <taxon>Dikarya</taxon>
        <taxon>Ascomycota</taxon>
        <taxon>Pezizomycotina</taxon>
        <taxon>Sordariomycetes</taxon>
        <taxon>Hypocreomycetidae</taxon>
        <taxon>Hypocreales</taxon>
        <taxon>Sarocladiaceae</taxon>
        <taxon>Sarocladium</taxon>
    </lineage>
</organism>
<dbReference type="PANTHER" id="PTHR31668">
    <property type="entry name" value="GLUCOSE TRANSPORT TRANSCRIPTION REGULATOR RGT1-RELATED-RELATED"/>
    <property type="match status" value="1"/>
</dbReference>
<dbReference type="InterPro" id="IPR036864">
    <property type="entry name" value="Zn2-C6_fun-type_DNA-bd_sf"/>
</dbReference>
<dbReference type="GO" id="GO:0006351">
    <property type="term" value="P:DNA-templated transcription"/>
    <property type="evidence" value="ECO:0007669"/>
    <property type="project" value="InterPro"/>
</dbReference>